<dbReference type="EMBL" id="JAVIJP010000016">
    <property type="protein sequence ID" value="KAL3643787.1"/>
    <property type="molecule type" value="Genomic_DNA"/>
</dbReference>
<protein>
    <submittedName>
        <fullName evidence="1">Uncharacterized protein</fullName>
    </submittedName>
</protein>
<name>A0ABD3DQZ2_9LAMI</name>
<dbReference type="AlphaFoldDB" id="A0ABD3DQZ2"/>
<keyword evidence="2" id="KW-1185">Reference proteome</keyword>
<gene>
    <name evidence="1" type="ORF">CASFOL_014602</name>
</gene>
<organism evidence="1 2">
    <name type="scientific">Castilleja foliolosa</name>
    <dbReference type="NCBI Taxonomy" id="1961234"/>
    <lineage>
        <taxon>Eukaryota</taxon>
        <taxon>Viridiplantae</taxon>
        <taxon>Streptophyta</taxon>
        <taxon>Embryophyta</taxon>
        <taxon>Tracheophyta</taxon>
        <taxon>Spermatophyta</taxon>
        <taxon>Magnoliopsida</taxon>
        <taxon>eudicotyledons</taxon>
        <taxon>Gunneridae</taxon>
        <taxon>Pentapetalae</taxon>
        <taxon>asterids</taxon>
        <taxon>lamiids</taxon>
        <taxon>Lamiales</taxon>
        <taxon>Orobanchaceae</taxon>
        <taxon>Pedicularideae</taxon>
        <taxon>Castillejinae</taxon>
        <taxon>Castilleja</taxon>
    </lineage>
</organism>
<accession>A0ABD3DQZ2</accession>
<comment type="caution">
    <text evidence="1">The sequence shown here is derived from an EMBL/GenBank/DDBJ whole genome shotgun (WGS) entry which is preliminary data.</text>
</comment>
<proteinExistence type="predicted"/>
<dbReference type="Proteomes" id="UP001632038">
    <property type="component" value="Unassembled WGS sequence"/>
</dbReference>
<evidence type="ECO:0000313" key="2">
    <source>
        <dbReference type="Proteomes" id="UP001632038"/>
    </source>
</evidence>
<sequence length="34" mass="3186">MRCSNSDDDSLILSVATSLGSSGSGAAASGGVRG</sequence>
<evidence type="ECO:0000313" key="1">
    <source>
        <dbReference type="EMBL" id="KAL3643787.1"/>
    </source>
</evidence>
<reference evidence="2" key="1">
    <citation type="journal article" date="2024" name="IScience">
        <title>Strigolactones Initiate the Formation of Haustorium-like Structures in Castilleja.</title>
        <authorList>
            <person name="Buerger M."/>
            <person name="Peterson D."/>
            <person name="Chory J."/>
        </authorList>
    </citation>
    <scope>NUCLEOTIDE SEQUENCE [LARGE SCALE GENOMIC DNA]</scope>
</reference>